<dbReference type="SUPFAM" id="SSF52317">
    <property type="entry name" value="Class I glutamine amidotransferase-like"/>
    <property type="match status" value="1"/>
</dbReference>
<dbReference type="PIRSF" id="PIRSF028757">
    <property type="entry name" value="LD-carboxypeptidase"/>
    <property type="match status" value="1"/>
</dbReference>
<keyword evidence="4" id="KW-0378">Hydrolase</keyword>
<evidence type="ECO:0000313" key="10">
    <source>
        <dbReference type="Proteomes" id="UP000291259"/>
    </source>
</evidence>
<dbReference type="InterPro" id="IPR029062">
    <property type="entry name" value="Class_I_gatase-like"/>
</dbReference>
<keyword evidence="2 9" id="KW-0121">Carboxypeptidase</keyword>
<dbReference type="OrthoDB" id="9807329at2"/>
<evidence type="ECO:0000256" key="4">
    <source>
        <dbReference type="ARBA" id="ARBA00022801"/>
    </source>
</evidence>
<sequence>MSARASAAAVSASAPAGSDVPPELGPLRPGARVALVAVSGPPAAPLVERSLDLVRAWGLEPVVFPSVAASHPRASYLAGDDAQRAADLQQAWCDPSIDAVFCVRGGYGSVRVLDRLDVSALAAAAPKPLFGSSDVTGVHEFWLERLGVATWFTPMLATGALLDDDEAIESLRRSVLEPVAGRVYTSSDARVLVPGRATGQTVGGNLSLVAMTLGAKGRPPVDNTGRIALLEDVTEATYRVDGFLMSLLRAGWFDGIAGIALGSWHECGPLEEIEALAVELLAPLGVPLVWELGFGHGPRAHSVPLGTIATLEAEDAPRLVVG</sequence>
<dbReference type="InterPro" id="IPR027461">
    <property type="entry name" value="Carboxypeptidase_A_C_sf"/>
</dbReference>
<dbReference type="Gene3D" id="3.50.30.60">
    <property type="entry name" value="LD-carboxypeptidase A C-terminal domain-like"/>
    <property type="match status" value="1"/>
</dbReference>
<dbReference type="Pfam" id="PF17676">
    <property type="entry name" value="Peptidase_S66C"/>
    <property type="match status" value="1"/>
</dbReference>
<dbReference type="EMBL" id="CP035491">
    <property type="protein sequence ID" value="QAY73503.1"/>
    <property type="molecule type" value="Genomic_DNA"/>
</dbReference>
<keyword evidence="10" id="KW-1185">Reference proteome</keyword>
<dbReference type="InterPro" id="IPR040449">
    <property type="entry name" value="Peptidase_S66_N"/>
</dbReference>
<dbReference type="Pfam" id="PF02016">
    <property type="entry name" value="Peptidase_S66"/>
    <property type="match status" value="1"/>
</dbReference>
<dbReference type="RefSeq" id="WP_129190831.1">
    <property type="nucleotide sequence ID" value="NZ_CP035491.1"/>
</dbReference>
<dbReference type="GO" id="GO:0006508">
    <property type="term" value="P:proteolysis"/>
    <property type="evidence" value="ECO:0007669"/>
    <property type="project" value="UniProtKB-KW"/>
</dbReference>
<reference evidence="9 10" key="1">
    <citation type="submission" date="2019-01" db="EMBL/GenBank/DDBJ databases">
        <title>Genome sequencing of strain FW100M-8.</title>
        <authorList>
            <person name="Heo J."/>
            <person name="Kim S.-J."/>
            <person name="Kim J.-S."/>
            <person name="Hong S.-B."/>
            <person name="Kwon S.-W."/>
        </authorList>
    </citation>
    <scope>NUCLEOTIDE SEQUENCE [LARGE SCALE GENOMIC DNA]</scope>
    <source>
        <strain evidence="9 10">FW100M-8</strain>
    </source>
</reference>
<feature type="domain" description="LD-carboxypeptidase N-terminal" evidence="7">
    <location>
        <begin position="33"/>
        <end position="151"/>
    </location>
</feature>
<dbReference type="SUPFAM" id="SSF141986">
    <property type="entry name" value="LD-carboxypeptidase A C-terminal domain-like"/>
    <property type="match status" value="1"/>
</dbReference>
<dbReference type="PANTHER" id="PTHR30237:SF2">
    <property type="entry name" value="MUREIN TETRAPEPTIDE CARBOXYPEPTIDASE"/>
    <property type="match status" value="1"/>
</dbReference>
<keyword evidence="3" id="KW-0645">Protease</keyword>
<feature type="active site" description="Charge relay system" evidence="6">
    <location>
        <position position="296"/>
    </location>
</feature>
<dbReference type="AlphaFoldDB" id="A0A4P6FEQ7"/>
<evidence type="ECO:0000256" key="5">
    <source>
        <dbReference type="ARBA" id="ARBA00022825"/>
    </source>
</evidence>
<dbReference type="CDD" id="cd07025">
    <property type="entry name" value="Peptidase_S66"/>
    <property type="match status" value="1"/>
</dbReference>
<evidence type="ECO:0000256" key="1">
    <source>
        <dbReference type="ARBA" id="ARBA00010233"/>
    </source>
</evidence>
<feature type="active site" description="Charge relay system" evidence="6">
    <location>
        <position position="231"/>
    </location>
</feature>
<comment type="similarity">
    <text evidence="1">Belongs to the peptidase S66 family.</text>
</comment>
<evidence type="ECO:0000256" key="2">
    <source>
        <dbReference type="ARBA" id="ARBA00022645"/>
    </source>
</evidence>
<evidence type="ECO:0000313" key="9">
    <source>
        <dbReference type="EMBL" id="QAY73503.1"/>
    </source>
</evidence>
<evidence type="ECO:0000256" key="6">
    <source>
        <dbReference type="PIRSR" id="PIRSR028757-1"/>
    </source>
</evidence>
<dbReference type="Proteomes" id="UP000291259">
    <property type="component" value="Chromosome"/>
</dbReference>
<evidence type="ECO:0000259" key="7">
    <source>
        <dbReference type="Pfam" id="PF02016"/>
    </source>
</evidence>
<keyword evidence="5" id="KW-0720">Serine protease</keyword>
<dbReference type="InterPro" id="IPR027478">
    <property type="entry name" value="LdcA_N"/>
</dbReference>
<organism evidence="9 10">
    <name type="scientific">Agromyces protaetiae</name>
    <dbReference type="NCBI Taxonomy" id="2509455"/>
    <lineage>
        <taxon>Bacteria</taxon>
        <taxon>Bacillati</taxon>
        <taxon>Actinomycetota</taxon>
        <taxon>Actinomycetes</taxon>
        <taxon>Micrococcales</taxon>
        <taxon>Microbacteriaceae</taxon>
        <taxon>Agromyces</taxon>
    </lineage>
</organism>
<feature type="domain" description="LD-carboxypeptidase C-terminal" evidence="8">
    <location>
        <begin position="198"/>
        <end position="311"/>
    </location>
</feature>
<evidence type="ECO:0000256" key="3">
    <source>
        <dbReference type="ARBA" id="ARBA00022670"/>
    </source>
</evidence>
<dbReference type="InterPro" id="IPR040921">
    <property type="entry name" value="Peptidase_S66C"/>
</dbReference>
<feature type="active site" description="Nucleophile" evidence="6">
    <location>
        <position position="133"/>
    </location>
</feature>
<protein>
    <submittedName>
        <fullName evidence="9">LD-carboxypeptidase</fullName>
    </submittedName>
</protein>
<dbReference type="PANTHER" id="PTHR30237">
    <property type="entry name" value="MURAMOYLTETRAPEPTIDE CARBOXYPEPTIDASE"/>
    <property type="match status" value="1"/>
</dbReference>
<dbReference type="GO" id="GO:0008236">
    <property type="term" value="F:serine-type peptidase activity"/>
    <property type="evidence" value="ECO:0007669"/>
    <property type="project" value="UniProtKB-KW"/>
</dbReference>
<dbReference type="GO" id="GO:0004180">
    <property type="term" value="F:carboxypeptidase activity"/>
    <property type="evidence" value="ECO:0007669"/>
    <property type="project" value="UniProtKB-KW"/>
</dbReference>
<gene>
    <name evidence="9" type="ORF">ET445_09310</name>
</gene>
<dbReference type="Gene3D" id="3.40.50.10740">
    <property type="entry name" value="Class I glutamine amidotransferase-like"/>
    <property type="match status" value="1"/>
</dbReference>
<dbReference type="InterPro" id="IPR003507">
    <property type="entry name" value="S66_fam"/>
</dbReference>
<proteinExistence type="inferred from homology"/>
<dbReference type="KEGG" id="agf:ET445_09310"/>
<name>A0A4P6FEQ7_9MICO</name>
<evidence type="ECO:0000259" key="8">
    <source>
        <dbReference type="Pfam" id="PF17676"/>
    </source>
</evidence>
<accession>A0A4P6FEQ7</accession>